<comment type="similarity">
    <text evidence="4 14">Belongs to the cytochrome P450 family.</text>
</comment>
<gene>
    <name evidence="16" type="ORF">P171DRAFT_427137</name>
</gene>
<dbReference type="OrthoDB" id="1470350at2759"/>
<dbReference type="PRINTS" id="PR00385">
    <property type="entry name" value="P450"/>
</dbReference>
<evidence type="ECO:0000256" key="2">
    <source>
        <dbReference type="ARBA" id="ARBA00004370"/>
    </source>
</evidence>
<evidence type="ECO:0000256" key="6">
    <source>
        <dbReference type="ARBA" id="ARBA00022692"/>
    </source>
</evidence>
<keyword evidence="9 14" id="KW-0560">Oxidoreductase</keyword>
<dbReference type="Pfam" id="PF00067">
    <property type="entry name" value="p450"/>
    <property type="match status" value="1"/>
</dbReference>
<comment type="cofactor">
    <cofactor evidence="1 13">
        <name>heme</name>
        <dbReference type="ChEBI" id="CHEBI:30413"/>
    </cofactor>
</comment>
<evidence type="ECO:0000256" key="5">
    <source>
        <dbReference type="ARBA" id="ARBA00022617"/>
    </source>
</evidence>
<dbReference type="PANTHER" id="PTHR24305">
    <property type="entry name" value="CYTOCHROME P450"/>
    <property type="match status" value="1"/>
</dbReference>
<dbReference type="InterPro" id="IPR017972">
    <property type="entry name" value="Cyt_P450_CS"/>
</dbReference>
<proteinExistence type="inferred from homology"/>
<dbReference type="Proteomes" id="UP000799764">
    <property type="component" value="Unassembled WGS sequence"/>
</dbReference>
<evidence type="ECO:0000256" key="12">
    <source>
        <dbReference type="ARBA" id="ARBA00023136"/>
    </source>
</evidence>
<accession>A0A9P4PV92</accession>
<evidence type="ECO:0000256" key="8">
    <source>
        <dbReference type="ARBA" id="ARBA00022989"/>
    </source>
</evidence>
<evidence type="ECO:0000256" key="13">
    <source>
        <dbReference type="PIRSR" id="PIRSR602401-1"/>
    </source>
</evidence>
<evidence type="ECO:0000256" key="11">
    <source>
        <dbReference type="ARBA" id="ARBA00023033"/>
    </source>
</evidence>
<dbReference type="GO" id="GO:0004497">
    <property type="term" value="F:monooxygenase activity"/>
    <property type="evidence" value="ECO:0007669"/>
    <property type="project" value="UniProtKB-KW"/>
</dbReference>
<comment type="subcellular location">
    <subcellularLocation>
        <location evidence="2">Membrane</location>
    </subcellularLocation>
</comment>
<keyword evidence="6 15" id="KW-0812">Transmembrane</keyword>
<feature type="transmembrane region" description="Helical" evidence="15">
    <location>
        <begin position="6"/>
        <end position="27"/>
    </location>
</feature>
<organism evidence="16 17">
    <name type="scientific">Karstenula rhodostoma CBS 690.94</name>
    <dbReference type="NCBI Taxonomy" id="1392251"/>
    <lineage>
        <taxon>Eukaryota</taxon>
        <taxon>Fungi</taxon>
        <taxon>Dikarya</taxon>
        <taxon>Ascomycota</taxon>
        <taxon>Pezizomycotina</taxon>
        <taxon>Dothideomycetes</taxon>
        <taxon>Pleosporomycetidae</taxon>
        <taxon>Pleosporales</taxon>
        <taxon>Massarineae</taxon>
        <taxon>Didymosphaeriaceae</taxon>
        <taxon>Karstenula</taxon>
    </lineage>
</organism>
<evidence type="ECO:0000313" key="16">
    <source>
        <dbReference type="EMBL" id="KAF2450852.1"/>
    </source>
</evidence>
<dbReference type="GO" id="GO:0016020">
    <property type="term" value="C:membrane"/>
    <property type="evidence" value="ECO:0007669"/>
    <property type="project" value="UniProtKB-SubCell"/>
</dbReference>
<dbReference type="GO" id="GO:1902181">
    <property type="term" value="P:verruculogen biosynthetic process"/>
    <property type="evidence" value="ECO:0007669"/>
    <property type="project" value="UniProtKB-ARBA"/>
</dbReference>
<dbReference type="CDD" id="cd11061">
    <property type="entry name" value="CYP67-like"/>
    <property type="match status" value="1"/>
</dbReference>
<dbReference type="AlphaFoldDB" id="A0A9P4PV92"/>
<dbReference type="Gene3D" id="1.10.630.10">
    <property type="entry name" value="Cytochrome P450"/>
    <property type="match status" value="1"/>
</dbReference>
<dbReference type="PRINTS" id="PR00463">
    <property type="entry name" value="EP450I"/>
</dbReference>
<keyword evidence="7 13" id="KW-0479">Metal-binding</keyword>
<dbReference type="GO" id="GO:0020037">
    <property type="term" value="F:heme binding"/>
    <property type="evidence" value="ECO:0007669"/>
    <property type="project" value="InterPro"/>
</dbReference>
<name>A0A9P4PV92_9PLEO</name>
<comment type="caution">
    <text evidence="16">The sequence shown here is derived from an EMBL/GenBank/DDBJ whole genome shotgun (WGS) entry which is preliminary data.</text>
</comment>
<keyword evidence="5 13" id="KW-0349">Heme</keyword>
<dbReference type="PANTHER" id="PTHR24305:SF237">
    <property type="entry name" value="CYTOCHROME P450 MONOOXYGENASE ATNE-RELATED"/>
    <property type="match status" value="1"/>
</dbReference>
<feature type="binding site" description="axial binding residue" evidence="13">
    <location>
        <position position="464"/>
    </location>
    <ligand>
        <name>heme</name>
        <dbReference type="ChEBI" id="CHEBI:30413"/>
    </ligand>
    <ligandPart>
        <name>Fe</name>
        <dbReference type="ChEBI" id="CHEBI:18248"/>
    </ligandPart>
</feature>
<evidence type="ECO:0000256" key="14">
    <source>
        <dbReference type="RuleBase" id="RU000461"/>
    </source>
</evidence>
<dbReference type="SUPFAM" id="SSF48264">
    <property type="entry name" value="Cytochrome P450"/>
    <property type="match status" value="1"/>
</dbReference>
<keyword evidence="11 14" id="KW-0503">Monooxygenase</keyword>
<evidence type="ECO:0000256" key="10">
    <source>
        <dbReference type="ARBA" id="ARBA00023004"/>
    </source>
</evidence>
<dbReference type="FunFam" id="1.10.630.10:FF:000063">
    <property type="entry name" value="Cytochrome P450 monooxygenase"/>
    <property type="match status" value="1"/>
</dbReference>
<keyword evidence="10 13" id="KW-0408">Iron</keyword>
<evidence type="ECO:0000256" key="1">
    <source>
        <dbReference type="ARBA" id="ARBA00001971"/>
    </source>
</evidence>
<reference evidence="16" key="1">
    <citation type="journal article" date="2020" name="Stud. Mycol.">
        <title>101 Dothideomycetes genomes: a test case for predicting lifestyles and emergence of pathogens.</title>
        <authorList>
            <person name="Haridas S."/>
            <person name="Albert R."/>
            <person name="Binder M."/>
            <person name="Bloem J."/>
            <person name="Labutti K."/>
            <person name="Salamov A."/>
            <person name="Andreopoulos B."/>
            <person name="Baker S."/>
            <person name="Barry K."/>
            <person name="Bills G."/>
            <person name="Bluhm B."/>
            <person name="Cannon C."/>
            <person name="Castanera R."/>
            <person name="Culley D."/>
            <person name="Daum C."/>
            <person name="Ezra D."/>
            <person name="Gonzalez J."/>
            <person name="Henrissat B."/>
            <person name="Kuo A."/>
            <person name="Liang C."/>
            <person name="Lipzen A."/>
            <person name="Lutzoni F."/>
            <person name="Magnuson J."/>
            <person name="Mondo S."/>
            <person name="Nolan M."/>
            <person name="Ohm R."/>
            <person name="Pangilinan J."/>
            <person name="Park H.-J."/>
            <person name="Ramirez L."/>
            <person name="Alfaro M."/>
            <person name="Sun H."/>
            <person name="Tritt A."/>
            <person name="Yoshinaga Y."/>
            <person name="Zwiers L.-H."/>
            <person name="Turgeon B."/>
            <person name="Goodwin S."/>
            <person name="Spatafora J."/>
            <person name="Crous P."/>
            <person name="Grigoriev I."/>
        </authorList>
    </citation>
    <scope>NUCLEOTIDE SEQUENCE</scope>
    <source>
        <strain evidence="16">CBS 690.94</strain>
    </source>
</reference>
<evidence type="ECO:0000256" key="7">
    <source>
        <dbReference type="ARBA" id="ARBA00022723"/>
    </source>
</evidence>
<dbReference type="GO" id="GO:0005506">
    <property type="term" value="F:iron ion binding"/>
    <property type="evidence" value="ECO:0007669"/>
    <property type="project" value="InterPro"/>
</dbReference>
<dbReference type="InterPro" id="IPR050121">
    <property type="entry name" value="Cytochrome_P450_monoxygenase"/>
</dbReference>
<dbReference type="InterPro" id="IPR001128">
    <property type="entry name" value="Cyt_P450"/>
</dbReference>
<evidence type="ECO:0000313" key="17">
    <source>
        <dbReference type="Proteomes" id="UP000799764"/>
    </source>
</evidence>
<dbReference type="InterPro" id="IPR002401">
    <property type="entry name" value="Cyt_P450_E_grp-I"/>
</dbReference>
<dbReference type="InterPro" id="IPR036396">
    <property type="entry name" value="Cyt_P450_sf"/>
</dbReference>
<keyword evidence="17" id="KW-1185">Reference proteome</keyword>
<keyword evidence="8 15" id="KW-1133">Transmembrane helix</keyword>
<evidence type="ECO:0000256" key="4">
    <source>
        <dbReference type="ARBA" id="ARBA00010617"/>
    </source>
</evidence>
<dbReference type="PROSITE" id="PS00086">
    <property type="entry name" value="CYTOCHROME_P450"/>
    <property type="match status" value="1"/>
</dbReference>
<keyword evidence="12 15" id="KW-0472">Membrane</keyword>
<evidence type="ECO:0000256" key="9">
    <source>
        <dbReference type="ARBA" id="ARBA00023002"/>
    </source>
</evidence>
<comment type="pathway">
    <text evidence="3">Mycotoxin biosynthesis.</text>
</comment>
<protein>
    <submittedName>
        <fullName evidence="16">Cytochrome P450-like protein</fullName>
    </submittedName>
</protein>
<sequence length="538" mass="59703">MAVENLNLVFQACFVATTLYITGVVIYRLTFHPLARYPGPLLGRITDWYSVIRSLRGDRHIEFLRLHEKHGPFVRFGPNRISVNTAEGLQKIYGNQANTKKSSYYHVFNDVFRGDSSLTTVDNQLHAKKKKAVSSALSESSIRGMEELILRNICTFCEALGQSSPGFDQSTLGEDEQWGEAKNLTDYAGYLSFDIMGDICFSSSFDMLQSEANRYILKVLPQGVNGLNVCGWMPAILRLKIGNWFFAELNKDLHRYEAFANQQSTKRLALGDDAEHRDVYSYLLDANKNAKAGAPLFSPHDLVGESSLLITGGSDTTATAIASTLFYLMHYPAALNRLKAEVCPRFDSLEAIRAGADLSTCRWLRACIEEAMRMSPGVPGLLPREALHGGVKIAGEFFPPGTDLGVPHYAIHHNESLYPNSFTYRPERWIAGCTAPGSEHVTSAEEVALAESGFCPFSIGQRGCVGKALAMKELMVAIARLVWLYDMRLAPGQERIGGGAKGNSVGREREEEFQMVDMFVSKTQGPVIQFQRRKRVLG</sequence>
<dbReference type="GO" id="GO:0016705">
    <property type="term" value="F:oxidoreductase activity, acting on paired donors, with incorporation or reduction of molecular oxygen"/>
    <property type="evidence" value="ECO:0007669"/>
    <property type="project" value="InterPro"/>
</dbReference>
<evidence type="ECO:0000256" key="15">
    <source>
        <dbReference type="SAM" id="Phobius"/>
    </source>
</evidence>
<dbReference type="EMBL" id="MU001493">
    <property type="protein sequence ID" value="KAF2450852.1"/>
    <property type="molecule type" value="Genomic_DNA"/>
</dbReference>
<evidence type="ECO:0000256" key="3">
    <source>
        <dbReference type="ARBA" id="ARBA00004685"/>
    </source>
</evidence>